<dbReference type="PANTHER" id="PTHR37308">
    <property type="entry name" value="INTEGRAL MEMBRANE PROTEIN"/>
    <property type="match status" value="1"/>
</dbReference>
<dbReference type="HOGENOM" id="CLU_055621_2_1_0"/>
<evidence type="ECO:0000313" key="3">
    <source>
        <dbReference type="Proteomes" id="UP000006875"/>
    </source>
</evidence>
<dbReference type="AlphaFoldDB" id="E3HA15"/>
<dbReference type="Pfam" id="PF04018">
    <property type="entry name" value="VCA0040-like"/>
    <property type="match status" value="1"/>
</dbReference>
<evidence type="ECO:0000256" key="1">
    <source>
        <dbReference type="SAM" id="Phobius"/>
    </source>
</evidence>
<feature type="transmembrane region" description="Helical" evidence="1">
    <location>
        <begin position="53"/>
        <end position="75"/>
    </location>
</feature>
<feature type="transmembrane region" description="Helical" evidence="1">
    <location>
        <begin position="252"/>
        <end position="270"/>
    </location>
</feature>
<feature type="transmembrane region" description="Helical" evidence="1">
    <location>
        <begin position="115"/>
        <end position="135"/>
    </location>
</feature>
<dbReference type="eggNOG" id="COG2035">
    <property type="taxonomic scope" value="Bacteria"/>
</dbReference>
<dbReference type="Proteomes" id="UP000006875">
    <property type="component" value="Chromosome"/>
</dbReference>
<sequence>MFKNVIKGAVIGVANVIPGISGGTLALILGIYEKLTESIGEFFNVTRKKKVEYIIFLSQIMIGAGVGILIFAKLIEFLFKNHYEGTSFFFLGVIIASLPAIMHHKDKIHPKKNEVILFLIGGLIPLVLFFYQSFIKVSAVDGIDGTISSFYIIKLFLCGIIAGGTMVIPGISGSLILMILGEYYNVLGFINNFKIFPMGMFAVGAAVGIFIFAKVMDKFLKRHKDETLYFILGIVTLSLLEMWPGVTLNISNIVLDMVVFCTGIFIVTRVRNIKIKR</sequence>
<feature type="transmembrane region" description="Helical" evidence="1">
    <location>
        <begin position="147"/>
        <end position="168"/>
    </location>
</feature>
<reference evidence="2 3" key="1">
    <citation type="journal article" date="2010" name="Stand. Genomic Sci.">
        <title>Complete genome sequence of Ilyobacter polytropus type strain (CuHbu1).</title>
        <authorList>
            <person name="Sikorski J."/>
            <person name="Chertkov O."/>
            <person name="Lapidus A."/>
            <person name="Nolan M."/>
            <person name="Lucas S."/>
            <person name="Del Rio T.G."/>
            <person name="Tice H."/>
            <person name="Cheng J.F."/>
            <person name="Tapia R."/>
            <person name="Han C."/>
            <person name="Goodwin L."/>
            <person name="Pitluck S."/>
            <person name="Liolios K."/>
            <person name="Ivanova N."/>
            <person name="Mavromatis K."/>
            <person name="Mikhailova N."/>
            <person name="Pati A."/>
            <person name="Chen A."/>
            <person name="Palaniappan K."/>
            <person name="Land M."/>
            <person name="Hauser L."/>
            <person name="Chang Y.J."/>
            <person name="Jeffries C.D."/>
            <person name="Brambilla E."/>
            <person name="Yasawong M."/>
            <person name="Rohde M."/>
            <person name="Pukall R."/>
            <person name="Spring S."/>
            <person name="Goker M."/>
            <person name="Woyke T."/>
            <person name="Bristow J."/>
            <person name="Eisen J.A."/>
            <person name="Markowitz V."/>
            <person name="Hugenholtz P."/>
            <person name="Kyrpides N.C."/>
            <person name="Klenk H.P."/>
        </authorList>
    </citation>
    <scope>NUCLEOTIDE SEQUENCE [LARGE SCALE GENOMIC DNA]</scope>
    <source>
        <strain evidence="3">ATCC 51220 / DSM 2926 / LMG 16218 / CuHBu1</strain>
    </source>
</reference>
<keyword evidence="1" id="KW-0472">Membrane</keyword>
<feature type="transmembrane region" description="Helical" evidence="1">
    <location>
        <begin position="87"/>
        <end position="103"/>
    </location>
</feature>
<accession>E3HA15</accession>
<organism evidence="2 3">
    <name type="scientific">Ilyobacter polytropus (strain ATCC 51220 / DSM 2926 / LMG 16218 / CuHBu1)</name>
    <dbReference type="NCBI Taxonomy" id="572544"/>
    <lineage>
        <taxon>Bacteria</taxon>
        <taxon>Fusobacteriati</taxon>
        <taxon>Fusobacteriota</taxon>
        <taxon>Fusobacteriia</taxon>
        <taxon>Fusobacteriales</taxon>
        <taxon>Fusobacteriaceae</taxon>
        <taxon>Ilyobacter</taxon>
    </lineage>
</organism>
<keyword evidence="1" id="KW-0812">Transmembrane</keyword>
<name>E3HA15_ILYPC</name>
<protein>
    <recommendedName>
        <fullName evidence="4">DUF368 domain-containing protein</fullName>
    </recommendedName>
</protein>
<evidence type="ECO:0008006" key="4">
    <source>
        <dbReference type="Google" id="ProtNLM"/>
    </source>
</evidence>
<dbReference type="STRING" id="572544.Ilyop_1363"/>
<keyword evidence="1" id="KW-1133">Transmembrane helix</keyword>
<proteinExistence type="predicted"/>
<evidence type="ECO:0000313" key="2">
    <source>
        <dbReference type="EMBL" id="ADO83143.1"/>
    </source>
</evidence>
<feature type="transmembrane region" description="Helical" evidence="1">
    <location>
        <begin position="199"/>
        <end position="216"/>
    </location>
</feature>
<dbReference type="RefSeq" id="WP_013387810.1">
    <property type="nucleotide sequence ID" value="NC_014632.1"/>
</dbReference>
<dbReference type="KEGG" id="ipo:Ilyop_1363"/>
<keyword evidence="3" id="KW-1185">Reference proteome</keyword>
<gene>
    <name evidence="2" type="ordered locus">Ilyop_1363</name>
</gene>
<feature type="transmembrane region" description="Helical" evidence="1">
    <location>
        <begin position="6"/>
        <end position="32"/>
    </location>
</feature>
<dbReference type="InterPro" id="IPR007163">
    <property type="entry name" value="VCA0040-like"/>
</dbReference>
<dbReference type="EMBL" id="CP002281">
    <property type="protein sequence ID" value="ADO83143.1"/>
    <property type="molecule type" value="Genomic_DNA"/>
</dbReference>
<dbReference type="OrthoDB" id="9793746at2"/>
<dbReference type="PANTHER" id="PTHR37308:SF1">
    <property type="entry name" value="POLYPRENYL-PHOSPHATE TRANSPORTER"/>
    <property type="match status" value="1"/>
</dbReference>